<protein>
    <submittedName>
        <fullName evidence="2">Uncharacterized protein</fullName>
    </submittedName>
</protein>
<evidence type="ECO:0000256" key="1">
    <source>
        <dbReference type="SAM" id="Coils"/>
    </source>
</evidence>
<evidence type="ECO:0000313" key="3">
    <source>
        <dbReference type="Proteomes" id="UP001458880"/>
    </source>
</evidence>
<accession>A0AAW1KPA5</accession>
<dbReference type="Proteomes" id="UP001458880">
    <property type="component" value="Unassembled WGS sequence"/>
</dbReference>
<proteinExistence type="predicted"/>
<name>A0AAW1KPA5_POPJA</name>
<feature type="coiled-coil region" evidence="1">
    <location>
        <begin position="68"/>
        <end position="102"/>
    </location>
</feature>
<evidence type="ECO:0000313" key="2">
    <source>
        <dbReference type="EMBL" id="KAK9721953.1"/>
    </source>
</evidence>
<gene>
    <name evidence="2" type="ORF">QE152_g19940</name>
</gene>
<reference evidence="2 3" key="1">
    <citation type="journal article" date="2024" name="BMC Genomics">
        <title>De novo assembly and annotation of Popillia japonica's genome with initial clues to its potential as an invasive pest.</title>
        <authorList>
            <person name="Cucini C."/>
            <person name="Boschi S."/>
            <person name="Funari R."/>
            <person name="Cardaioli E."/>
            <person name="Iannotti N."/>
            <person name="Marturano G."/>
            <person name="Paoli F."/>
            <person name="Bruttini M."/>
            <person name="Carapelli A."/>
            <person name="Frati F."/>
            <person name="Nardi F."/>
        </authorList>
    </citation>
    <scope>NUCLEOTIDE SEQUENCE [LARGE SCALE GENOMIC DNA]</scope>
    <source>
        <strain evidence="2">DMR45628</strain>
    </source>
</reference>
<dbReference type="EMBL" id="JASPKY010000193">
    <property type="protein sequence ID" value="KAK9721953.1"/>
    <property type="molecule type" value="Genomic_DNA"/>
</dbReference>
<keyword evidence="3" id="KW-1185">Reference proteome</keyword>
<organism evidence="2 3">
    <name type="scientific">Popillia japonica</name>
    <name type="common">Japanese beetle</name>
    <dbReference type="NCBI Taxonomy" id="7064"/>
    <lineage>
        <taxon>Eukaryota</taxon>
        <taxon>Metazoa</taxon>
        <taxon>Ecdysozoa</taxon>
        <taxon>Arthropoda</taxon>
        <taxon>Hexapoda</taxon>
        <taxon>Insecta</taxon>
        <taxon>Pterygota</taxon>
        <taxon>Neoptera</taxon>
        <taxon>Endopterygota</taxon>
        <taxon>Coleoptera</taxon>
        <taxon>Polyphaga</taxon>
        <taxon>Scarabaeiformia</taxon>
        <taxon>Scarabaeidae</taxon>
        <taxon>Rutelinae</taxon>
        <taxon>Popillia</taxon>
    </lineage>
</organism>
<sequence>MDANKMMTIEEIKAKEKEEKLKHNEMIEMSKKICEIKVDINKSDIAFVQGQKEFDVLMVECIDLRTSIQIEKDKVKMLEDSIKDLENILDETKNVLEEESNKVHSDIMEFIEESETFLTRTNRLAIQELNLEEIGEEDVKKIELDGEIAALQLFLNTQRRLLNCLN</sequence>
<dbReference type="AlphaFoldDB" id="A0AAW1KPA5"/>
<keyword evidence="1" id="KW-0175">Coiled coil</keyword>
<comment type="caution">
    <text evidence="2">The sequence shown here is derived from an EMBL/GenBank/DDBJ whole genome shotgun (WGS) entry which is preliminary data.</text>
</comment>